<proteinExistence type="predicted"/>
<organism evidence="1 2">
    <name type="scientific">Methylobacterium longum</name>
    <dbReference type="NCBI Taxonomy" id="767694"/>
    <lineage>
        <taxon>Bacteria</taxon>
        <taxon>Pseudomonadati</taxon>
        <taxon>Pseudomonadota</taxon>
        <taxon>Alphaproteobacteria</taxon>
        <taxon>Hyphomicrobiales</taxon>
        <taxon>Methylobacteriaceae</taxon>
        <taxon>Methylobacterium</taxon>
    </lineage>
</organism>
<dbReference type="Proteomes" id="UP001244297">
    <property type="component" value="Unassembled WGS sequence"/>
</dbReference>
<accession>A0ABT8AT75</accession>
<evidence type="ECO:0000313" key="1">
    <source>
        <dbReference type="EMBL" id="MDN3572940.1"/>
    </source>
</evidence>
<sequence length="173" mass="18540">MSDPNQHVTATPEAFRKAFAACTKDALLTFRNTDKQCVGLCAAISWSLTEDGVPNKVALGSLSCEGVLAFKYSGPFVTDGSVPLDWDGHAWIEFPGGIIGEPSLLRTAKAAPRQSNLRQSLERQGLIDKGAFILPENDTLAAFGLKYTRMAYLAAGDFDPLIRGLVAMNPPAP</sequence>
<dbReference type="EMBL" id="JAUFPT010000063">
    <property type="protein sequence ID" value="MDN3572940.1"/>
    <property type="molecule type" value="Genomic_DNA"/>
</dbReference>
<keyword evidence="2" id="KW-1185">Reference proteome</keyword>
<reference evidence="2" key="1">
    <citation type="journal article" date="2019" name="Int. J. Syst. Evol. Microbiol.">
        <title>The Global Catalogue of Microorganisms (GCM) 10K type strain sequencing project: providing services to taxonomists for standard genome sequencing and annotation.</title>
        <authorList>
            <consortium name="The Broad Institute Genomics Platform"/>
            <consortium name="The Broad Institute Genome Sequencing Center for Infectious Disease"/>
            <person name="Wu L."/>
            <person name="Ma J."/>
        </authorList>
    </citation>
    <scope>NUCLEOTIDE SEQUENCE [LARGE SCALE GENOMIC DNA]</scope>
    <source>
        <strain evidence="2">CECT 7806</strain>
    </source>
</reference>
<evidence type="ECO:0000313" key="2">
    <source>
        <dbReference type="Proteomes" id="UP001244297"/>
    </source>
</evidence>
<gene>
    <name evidence="1" type="ORF">QWZ18_20210</name>
</gene>
<dbReference type="RefSeq" id="WP_238293044.1">
    <property type="nucleotide sequence ID" value="NZ_BPQS01000062.1"/>
</dbReference>
<protein>
    <submittedName>
        <fullName evidence="1">Uncharacterized protein</fullName>
    </submittedName>
</protein>
<name>A0ABT8AT75_9HYPH</name>
<comment type="caution">
    <text evidence="1">The sequence shown here is derived from an EMBL/GenBank/DDBJ whole genome shotgun (WGS) entry which is preliminary data.</text>
</comment>